<feature type="domain" description="FAD dependent oxidoreductase" evidence="6">
    <location>
        <begin position="5"/>
        <end position="404"/>
    </location>
</feature>
<dbReference type="Proteomes" id="UP000523139">
    <property type="component" value="Unassembled WGS sequence"/>
</dbReference>
<evidence type="ECO:0000313" key="7">
    <source>
        <dbReference type="EMBL" id="NLS09576.1"/>
    </source>
</evidence>
<protein>
    <submittedName>
        <fullName evidence="7">L-2-hydroxyglutarate oxidase</fullName>
        <ecNumber evidence="7">1.1.3.-</ecNumber>
    </submittedName>
</protein>
<proteinExistence type="inferred from homology"/>
<comment type="caution">
    <text evidence="7">The sequence shown here is derived from an EMBL/GenBank/DDBJ whole genome shotgun (WGS) entry which is preliminary data.</text>
</comment>
<evidence type="ECO:0000259" key="6">
    <source>
        <dbReference type="Pfam" id="PF01266"/>
    </source>
</evidence>
<keyword evidence="3" id="KW-0274">FAD</keyword>
<name>A0A7X8TIW0_9MICC</name>
<dbReference type="GO" id="GO:0047545">
    <property type="term" value="F:(S)-2-hydroxyglutarate dehydrogenase activity"/>
    <property type="evidence" value="ECO:0007669"/>
    <property type="project" value="TreeGrafter"/>
</dbReference>
<evidence type="ECO:0000256" key="3">
    <source>
        <dbReference type="ARBA" id="ARBA00022827"/>
    </source>
</evidence>
<accession>A0A7X8TIW0</accession>
<dbReference type="RefSeq" id="WP_168887071.1">
    <property type="nucleotide sequence ID" value="NZ_JABAHY010000004.1"/>
</dbReference>
<keyword evidence="2" id="KW-0285">Flavoprotein</keyword>
<dbReference type="PANTHER" id="PTHR43104">
    <property type="entry name" value="L-2-HYDROXYGLUTARATE DEHYDROGENASE, MITOCHONDRIAL"/>
    <property type="match status" value="1"/>
</dbReference>
<evidence type="ECO:0000256" key="2">
    <source>
        <dbReference type="ARBA" id="ARBA00022630"/>
    </source>
</evidence>
<dbReference type="InterPro" id="IPR036188">
    <property type="entry name" value="FAD/NAD-bd_sf"/>
</dbReference>
<reference evidence="7 8" key="1">
    <citation type="submission" date="2020-04" db="EMBL/GenBank/DDBJ databases">
        <title>Nesterenkonia sp. nov., isolated from marine sediment.</title>
        <authorList>
            <person name="Zhang G."/>
        </authorList>
    </citation>
    <scope>NUCLEOTIDE SEQUENCE [LARGE SCALE GENOMIC DNA]</scope>
    <source>
        <strain evidence="7 8">MY13</strain>
    </source>
</reference>
<keyword evidence="4 7" id="KW-0560">Oxidoreductase</keyword>
<comment type="similarity">
    <text evidence="5">Belongs to the L2HGDH family.</text>
</comment>
<keyword evidence="8" id="KW-1185">Reference proteome</keyword>
<comment type="cofactor">
    <cofactor evidence="1">
        <name>FAD</name>
        <dbReference type="ChEBI" id="CHEBI:57692"/>
    </cofactor>
</comment>
<dbReference type="EMBL" id="JABAHY010000004">
    <property type="protein sequence ID" value="NLS09576.1"/>
    <property type="molecule type" value="Genomic_DNA"/>
</dbReference>
<dbReference type="EC" id="1.1.3.-" evidence="7"/>
<dbReference type="AlphaFoldDB" id="A0A7X8TIW0"/>
<organism evidence="7 8">
    <name type="scientific">Nesterenkonia sedimenti</name>
    <dbReference type="NCBI Taxonomy" id="1463632"/>
    <lineage>
        <taxon>Bacteria</taxon>
        <taxon>Bacillati</taxon>
        <taxon>Actinomycetota</taxon>
        <taxon>Actinomycetes</taxon>
        <taxon>Micrococcales</taxon>
        <taxon>Micrococcaceae</taxon>
        <taxon>Nesterenkonia</taxon>
    </lineage>
</organism>
<evidence type="ECO:0000313" key="8">
    <source>
        <dbReference type="Proteomes" id="UP000523139"/>
    </source>
</evidence>
<dbReference type="Gene3D" id="3.30.9.10">
    <property type="entry name" value="D-Amino Acid Oxidase, subunit A, domain 2"/>
    <property type="match status" value="1"/>
</dbReference>
<dbReference type="Gene3D" id="3.50.50.60">
    <property type="entry name" value="FAD/NAD(P)-binding domain"/>
    <property type="match status" value="1"/>
</dbReference>
<dbReference type="PANTHER" id="PTHR43104:SF2">
    <property type="entry name" value="L-2-HYDROXYGLUTARATE DEHYDROGENASE, MITOCHONDRIAL"/>
    <property type="match status" value="1"/>
</dbReference>
<evidence type="ECO:0000256" key="4">
    <source>
        <dbReference type="ARBA" id="ARBA00023002"/>
    </source>
</evidence>
<dbReference type="SUPFAM" id="SSF51905">
    <property type="entry name" value="FAD/NAD(P)-binding domain"/>
    <property type="match status" value="1"/>
</dbReference>
<evidence type="ECO:0000256" key="1">
    <source>
        <dbReference type="ARBA" id="ARBA00001974"/>
    </source>
</evidence>
<dbReference type="NCBIfam" id="NF008726">
    <property type="entry name" value="PRK11728.1"/>
    <property type="match status" value="1"/>
</dbReference>
<dbReference type="InterPro" id="IPR006076">
    <property type="entry name" value="FAD-dep_OxRdtase"/>
</dbReference>
<evidence type="ECO:0000256" key="5">
    <source>
        <dbReference type="ARBA" id="ARBA00037941"/>
    </source>
</evidence>
<dbReference type="Pfam" id="PF01266">
    <property type="entry name" value="DAO"/>
    <property type="match status" value="1"/>
</dbReference>
<gene>
    <name evidence="7" type="primary">lhgO</name>
    <name evidence="7" type="ORF">HGQ17_06065</name>
</gene>
<sequence>MTQMRVAVIGGGIVGLSVARELLQRRPGAEVVVYEKEDEVAAHQTGRNSGVVHAGLYYEPGGLKATLCRRGVGLLHEFAQDKGVTYDECGKIVVAKDQLERERLQNIFERAVANGVPDVRLIGPDEITEIEPHAVGVAALHSPHTAIVDFKGIAKALAEDVTAGDGHLRLGTEVTSIEEARTGAGREAVIIRSRSAAGGSPEQIDIFDQVITCAGLQSDRLARTSGDSAFPKIVPFYGDYFMLSPEKAAQVRGLIYPVPDPRFPFLGVHITRRYDGEVMLGPNAFLSLGRELYRRAGLSPKDVFDVVRTPGFWKFAAKNVPAAVRETRTALSKKVFVDEANQYMPGIDPSEVTRGPRGVRAQAMYADGSLVDDFVITGSSRLVHVRNAPSPAATSALAIAEHIVSEALSR</sequence>